<reference evidence="2" key="1">
    <citation type="submission" date="2017-01" db="EMBL/GenBank/DDBJ databases">
        <authorList>
            <person name="Varghese N."/>
            <person name="Submissions S."/>
        </authorList>
    </citation>
    <scope>NUCLEOTIDE SEQUENCE [LARGE SCALE GENOMIC DNA]</scope>
    <source>
        <strain evidence="2">DSM 23127</strain>
    </source>
</reference>
<accession>A0A1N7IJP0</accession>
<dbReference type="Proteomes" id="UP000187608">
    <property type="component" value="Unassembled WGS sequence"/>
</dbReference>
<dbReference type="AlphaFoldDB" id="A0A1N7IJP0"/>
<evidence type="ECO:0000313" key="1">
    <source>
        <dbReference type="EMBL" id="SIS37201.1"/>
    </source>
</evidence>
<dbReference type="STRING" id="570947.SAMN05421687_101260"/>
<evidence type="ECO:0008006" key="3">
    <source>
        <dbReference type="Google" id="ProtNLM"/>
    </source>
</evidence>
<proteinExistence type="predicted"/>
<dbReference type="InterPro" id="IPR012190">
    <property type="entry name" value="UCP036698"/>
</dbReference>
<dbReference type="EMBL" id="FTOC01000001">
    <property type="protein sequence ID" value="SIS37201.1"/>
    <property type="molecule type" value="Genomic_DNA"/>
</dbReference>
<sequence length="53" mass="6041">MKKQEMISSLEVDYSKDLYRITDMLNKSLKSKGVIVGLTLKNEDTAVLTVYET</sequence>
<dbReference type="RefSeq" id="WP_076556527.1">
    <property type="nucleotide sequence ID" value="NZ_FTOC01000001.1"/>
</dbReference>
<dbReference type="Pfam" id="PF14084">
    <property type="entry name" value="DUF4264"/>
    <property type="match status" value="1"/>
</dbReference>
<name>A0A1N7IJP0_9BACI</name>
<keyword evidence="2" id="KW-1185">Reference proteome</keyword>
<gene>
    <name evidence="1" type="ORF">SAMN05421687_101260</name>
</gene>
<dbReference type="PIRSF" id="PIRSF036698">
    <property type="entry name" value="UCP036698"/>
    <property type="match status" value="1"/>
</dbReference>
<organism evidence="1 2">
    <name type="scientific">Salimicrobium flavidum</name>
    <dbReference type="NCBI Taxonomy" id="570947"/>
    <lineage>
        <taxon>Bacteria</taxon>
        <taxon>Bacillati</taxon>
        <taxon>Bacillota</taxon>
        <taxon>Bacilli</taxon>
        <taxon>Bacillales</taxon>
        <taxon>Bacillaceae</taxon>
        <taxon>Salimicrobium</taxon>
    </lineage>
</organism>
<evidence type="ECO:0000313" key="2">
    <source>
        <dbReference type="Proteomes" id="UP000187608"/>
    </source>
</evidence>
<protein>
    <recommendedName>
        <fullName evidence="3">DUF4264 domain-containing protein</fullName>
    </recommendedName>
</protein>